<organism evidence="3 4">
    <name type="scientific">Candidatus Harrisonbacteria bacterium CG10_big_fil_rev_8_21_14_0_10_40_38</name>
    <dbReference type="NCBI Taxonomy" id="1974583"/>
    <lineage>
        <taxon>Bacteria</taxon>
        <taxon>Candidatus Harrisoniibacteriota</taxon>
    </lineage>
</organism>
<dbReference type="InterPro" id="IPR029767">
    <property type="entry name" value="WecB-like"/>
</dbReference>
<dbReference type="InterPro" id="IPR003331">
    <property type="entry name" value="UDP_GlcNAc_Epimerase_2_dom"/>
</dbReference>
<dbReference type="PANTHER" id="PTHR43174:SF1">
    <property type="entry name" value="UDP-N-ACETYLGLUCOSAMINE 2-EPIMERASE"/>
    <property type="match status" value="1"/>
</dbReference>
<evidence type="ECO:0000313" key="4">
    <source>
        <dbReference type="Proteomes" id="UP000231157"/>
    </source>
</evidence>
<comment type="caution">
    <text evidence="3">The sequence shown here is derived from an EMBL/GenBank/DDBJ whole genome shotgun (WGS) entry which is preliminary data.</text>
</comment>
<dbReference type="SUPFAM" id="SSF53756">
    <property type="entry name" value="UDP-Glycosyltransferase/glycogen phosphorylase"/>
    <property type="match status" value="1"/>
</dbReference>
<dbReference type="PANTHER" id="PTHR43174">
    <property type="entry name" value="UDP-N-ACETYLGLUCOSAMINE 2-EPIMERASE"/>
    <property type="match status" value="1"/>
</dbReference>
<feature type="domain" description="UDP-N-acetylglucosamine 2-epimerase" evidence="2">
    <location>
        <begin position="27"/>
        <end position="364"/>
    </location>
</feature>
<accession>A0A2H0UR57</accession>
<dbReference type="CDD" id="cd03786">
    <property type="entry name" value="GTB_UDP-GlcNAc_2-Epimerase"/>
    <property type="match status" value="1"/>
</dbReference>
<dbReference type="EMBL" id="PFAZ01000009">
    <property type="protein sequence ID" value="PIR88898.1"/>
    <property type="molecule type" value="Genomic_DNA"/>
</dbReference>
<protein>
    <submittedName>
        <fullName evidence="3">UDP-N-acetylglucosamine 2-epimerase (Non-hydrolyzing)</fullName>
    </submittedName>
</protein>
<keyword evidence="1" id="KW-0413">Isomerase</keyword>
<comment type="similarity">
    <text evidence="1">Belongs to the UDP-N-acetylglucosamine 2-epimerase family.</text>
</comment>
<gene>
    <name evidence="3" type="ORF">COU07_03305</name>
</gene>
<dbReference type="Gene3D" id="3.40.50.2000">
    <property type="entry name" value="Glycogen Phosphorylase B"/>
    <property type="match status" value="2"/>
</dbReference>
<sequence>MISDRKIRVMLIVGARPNFMKAAPLIKAMNTSPFFDVVLVHTGQHYDANMSDDFFNDLDIPKPDISLGVGSGTHAEQTAKIMMALETSLVSSSGLKPDLVMVVGDVNSTIAAALTAKKLHIPVAHVEAGLRSFDEKMPEEINRVLTDRISDFLFTTEKSANDNLQREGVPQNKIHFTGNVMIDSLLKNQKKIDASKILEKENLEEKKYGVITLHRPSNVDNVGDFAKLITVSEKVAEKIPLIFPVHPRTKNQLKEAGIKTNAGIRYIEPLGYADFMKLVKNAKLVLTDSGGIQEETTVLGIPCITLRDNTERPITVEVGTNIVTSSDKDKIMREVNAILTDGGKKGNVPMYWDGKASERIVEIILNHFRKL</sequence>
<reference evidence="4" key="1">
    <citation type="submission" date="2017-09" db="EMBL/GenBank/DDBJ databases">
        <title>Depth-based differentiation of microbial function through sediment-hosted aquifers and enrichment of novel symbionts in the deep terrestrial subsurface.</title>
        <authorList>
            <person name="Probst A.J."/>
            <person name="Ladd B."/>
            <person name="Jarett J.K."/>
            <person name="Geller-Mcgrath D.E."/>
            <person name="Sieber C.M.K."/>
            <person name="Emerson J.B."/>
            <person name="Anantharaman K."/>
            <person name="Thomas B.C."/>
            <person name="Malmstrom R."/>
            <person name="Stieglmeier M."/>
            <person name="Klingl A."/>
            <person name="Woyke T."/>
            <person name="Ryan C.M."/>
            <person name="Banfield J.F."/>
        </authorList>
    </citation>
    <scope>NUCLEOTIDE SEQUENCE [LARGE SCALE GENOMIC DNA]</scope>
</reference>
<evidence type="ECO:0000259" key="2">
    <source>
        <dbReference type="Pfam" id="PF02350"/>
    </source>
</evidence>
<name>A0A2H0UR57_9BACT</name>
<dbReference type="NCBIfam" id="TIGR00236">
    <property type="entry name" value="wecB"/>
    <property type="match status" value="1"/>
</dbReference>
<evidence type="ECO:0000256" key="1">
    <source>
        <dbReference type="RuleBase" id="RU003513"/>
    </source>
</evidence>
<evidence type="ECO:0000313" key="3">
    <source>
        <dbReference type="EMBL" id="PIR88898.1"/>
    </source>
</evidence>
<dbReference type="AlphaFoldDB" id="A0A2H0UR57"/>
<dbReference type="GO" id="GO:0016853">
    <property type="term" value="F:isomerase activity"/>
    <property type="evidence" value="ECO:0007669"/>
    <property type="project" value="UniProtKB-KW"/>
</dbReference>
<dbReference type="Proteomes" id="UP000231157">
    <property type="component" value="Unassembled WGS sequence"/>
</dbReference>
<proteinExistence type="inferred from homology"/>
<dbReference type="Pfam" id="PF02350">
    <property type="entry name" value="Epimerase_2"/>
    <property type="match status" value="1"/>
</dbReference>